<evidence type="ECO:0000256" key="1">
    <source>
        <dbReference type="ARBA" id="ARBA00004196"/>
    </source>
</evidence>
<dbReference type="PANTHER" id="PTHR34820:SF4">
    <property type="entry name" value="INNER MEMBRANE PROTEIN YEBZ"/>
    <property type="match status" value="1"/>
</dbReference>
<keyword evidence="3" id="KW-0732">Signal</keyword>
<keyword evidence="6" id="KW-0812">Transmembrane</keyword>
<feature type="region of interest" description="Disordered" evidence="5">
    <location>
        <begin position="1"/>
        <end position="23"/>
    </location>
</feature>
<keyword evidence="2" id="KW-0479">Metal-binding</keyword>
<dbReference type="GO" id="GO:0030313">
    <property type="term" value="C:cell envelope"/>
    <property type="evidence" value="ECO:0007669"/>
    <property type="project" value="UniProtKB-SubCell"/>
</dbReference>
<dbReference type="GO" id="GO:0005507">
    <property type="term" value="F:copper ion binding"/>
    <property type="evidence" value="ECO:0007669"/>
    <property type="project" value="InterPro"/>
</dbReference>
<dbReference type="GO" id="GO:0006825">
    <property type="term" value="P:copper ion transport"/>
    <property type="evidence" value="ECO:0007669"/>
    <property type="project" value="InterPro"/>
</dbReference>
<dbReference type="PANTHER" id="PTHR34820">
    <property type="entry name" value="INNER MEMBRANE PROTEIN YEBZ"/>
    <property type="match status" value="1"/>
</dbReference>
<dbReference type="OrthoDB" id="5242236at2"/>
<feature type="domain" description="CopC" evidence="7">
    <location>
        <begin position="11"/>
        <end position="104"/>
    </location>
</feature>
<keyword evidence="6" id="KW-0472">Membrane</keyword>
<dbReference type="EMBL" id="CP023563">
    <property type="protein sequence ID" value="ATG53140.1"/>
    <property type="molecule type" value="Genomic_DNA"/>
</dbReference>
<evidence type="ECO:0000256" key="5">
    <source>
        <dbReference type="SAM" id="MobiDB-lite"/>
    </source>
</evidence>
<evidence type="ECO:0000256" key="6">
    <source>
        <dbReference type="SAM" id="Phobius"/>
    </source>
</evidence>
<dbReference type="InterPro" id="IPR014755">
    <property type="entry name" value="Cu-Rt/internalin_Ig-like"/>
</dbReference>
<dbReference type="Gene3D" id="2.60.40.1220">
    <property type="match status" value="1"/>
</dbReference>
<comment type="subcellular location">
    <subcellularLocation>
        <location evidence="1">Cell envelope</location>
    </subcellularLocation>
</comment>
<dbReference type="SUPFAM" id="SSF81296">
    <property type="entry name" value="E set domains"/>
    <property type="match status" value="1"/>
</dbReference>
<feature type="region of interest" description="Disordered" evidence="5">
    <location>
        <begin position="104"/>
        <end position="159"/>
    </location>
</feature>
<feature type="compositionally biased region" description="Low complexity" evidence="5">
    <location>
        <begin position="146"/>
        <end position="159"/>
    </location>
</feature>
<dbReference type="Proteomes" id="UP000218165">
    <property type="component" value="Chromosome"/>
</dbReference>
<dbReference type="GO" id="GO:0005886">
    <property type="term" value="C:plasma membrane"/>
    <property type="evidence" value="ECO:0007669"/>
    <property type="project" value="TreeGrafter"/>
</dbReference>
<sequence length="191" mass="19567">MLALPAPAQAHDTLLSTDPADGSTLETSPEAVVFTFSSDILDVSPLVRVSDESGEQVAEITPTVEGPTATATLPEPLAAGTYDIQWRVVSGDGHPIEGTLTLTVEQGPAPEEDAPAAPSDGESAEDAEESPQELPTATGPVEAQGESEPTAEAAESSQQEGGLSMPVLLGGLAVIVLAVVVVGFVIMRRRD</sequence>
<dbReference type="InterPro" id="IPR007348">
    <property type="entry name" value="CopC_dom"/>
</dbReference>
<evidence type="ECO:0000259" key="7">
    <source>
        <dbReference type="Pfam" id="PF04234"/>
    </source>
</evidence>
<dbReference type="KEGG" id="brz:CFK38_06555"/>
<evidence type="ECO:0000256" key="3">
    <source>
        <dbReference type="ARBA" id="ARBA00022729"/>
    </source>
</evidence>
<proteinExistence type="predicted"/>
<organism evidence="8 9">
    <name type="scientific">Brachybacterium vulturis</name>
    <dbReference type="NCBI Taxonomy" id="2017484"/>
    <lineage>
        <taxon>Bacteria</taxon>
        <taxon>Bacillati</taxon>
        <taxon>Actinomycetota</taxon>
        <taxon>Actinomycetes</taxon>
        <taxon>Micrococcales</taxon>
        <taxon>Dermabacteraceae</taxon>
        <taxon>Brachybacterium</taxon>
    </lineage>
</organism>
<protein>
    <submittedName>
        <fullName evidence="8">Copper resistance protein CopC</fullName>
    </submittedName>
</protein>
<dbReference type="GO" id="GO:0042597">
    <property type="term" value="C:periplasmic space"/>
    <property type="evidence" value="ECO:0007669"/>
    <property type="project" value="InterPro"/>
</dbReference>
<evidence type="ECO:0000256" key="2">
    <source>
        <dbReference type="ARBA" id="ARBA00022723"/>
    </source>
</evidence>
<keyword evidence="6" id="KW-1133">Transmembrane helix</keyword>
<name>A0A291GSM5_9MICO</name>
<keyword evidence="4" id="KW-0186">Copper</keyword>
<dbReference type="AlphaFoldDB" id="A0A291GSM5"/>
<gene>
    <name evidence="8" type="ORF">CFK38_06555</name>
</gene>
<dbReference type="Pfam" id="PF04234">
    <property type="entry name" value="CopC"/>
    <property type="match status" value="1"/>
</dbReference>
<feature type="compositionally biased region" description="Low complexity" evidence="5">
    <location>
        <begin position="105"/>
        <end position="121"/>
    </location>
</feature>
<feature type="compositionally biased region" description="Acidic residues" evidence="5">
    <location>
        <begin position="122"/>
        <end position="131"/>
    </location>
</feature>
<keyword evidence="9" id="KW-1185">Reference proteome</keyword>
<reference evidence="9" key="1">
    <citation type="submission" date="2017-09" db="EMBL/GenBank/DDBJ databases">
        <title>Brachybacterium sp. VM2412.</title>
        <authorList>
            <person name="Tak E.J."/>
            <person name="Bae J.-W."/>
        </authorList>
    </citation>
    <scope>NUCLEOTIDE SEQUENCE [LARGE SCALE GENOMIC DNA]</scope>
    <source>
        <strain evidence="9">VM2412</strain>
    </source>
</reference>
<evidence type="ECO:0000313" key="8">
    <source>
        <dbReference type="EMBL" id="ATG53140.1"/>
    </source>
</evidence>
<dbReference type="InterPro" id="IPR032694">
    <property type="entry name" value="CopC/D"/>
</dbReference>
<evidence type="ECO:0000256" key="4">
    <source>
        <dbReference type="ARBA" id="ARBA00023008"/>
    </source>
</evidence>
<evidence type="ECO:0000313" key="9">
    <source>
        <dbReference type="Proteomes" id="UP000218165"/>
    </source>
</evidence>
<dbReference type="GO" id="GO:0046688">
    <property type="term" value="P:response to copper ion"/>
    <property type="evidence" value="ECO:0007669"/>
    <property type="project" value="InterPro"/>
</dbReference>
<feature type="transmembrane region" description="Helical" evidence="6">
    <location>
        <begin position="167"/>
        <end position="187"/>
    </location>
</feature>
<accession>A0A291GSM5</accession>
<dbReference type="InterPro" id="IPR014756">
    <property type="entry name" value="Ig_E-set"/>
</dbReference>